<keyword evidence="3 6" id="KW-0479">Metal-binding</keyword>
<evidence type="ECO:0000256" key="5">
    <source>
        <dbReference type="ARBA" id="ARBA00062515"/>
    </source>
</evidence>
<evidence type="ECO:0000256" key="2">
    <source>
        <dbReference type="ARBA" id="ARBA00022505"/>
    </source>
</evidence>
<dbReference type="PROSITE" id="PS51257">
    <property type="entry name" value="PROKAR_LIPOPROTEIN"/>
    <property type="match status" value="1"/>
</dbReference>
<dbReference type="GO" id="GO:0030973">
    <property type="term" value="F:molybdate ion binding"/>
    <property type="evidence" value="ECO:0007669"/>
    <property type="project" value="TreeGrafter"/>
</dbReference>
<evidence type="ECO:0000313" key="9">
    <source>
        <dbReference type="Proteomes" id="UP000186323"/>
    </source>
</evidence>
<name>A0A1K1LBF4_9BACT</name>
<feature type="chain" id="PRO_5012046454" evidence="7">
    <location>
        <begin position="36"/>
        <end position="260"/>
    </location>
</feature>
<dbReference type="GO" id="GO:1901359">
    <property type="term" value="F:tungstate binding"/>
    <property type="evidence" value="ECO:0007669"/>
    <property type="project" value="UniProtKB-ARBA"/>
</dbReference>
<evidence type="ECO:0000256" key="4">
    <source>
        <dbReference type="ARBA" id="ARBA00022729"/>
    </source>
</evidence>
<comment type="similarity">
    <text evidence="1">Belongs to the bacterial solute-binding protein ModA family.</text>
</comment>
<feature type="binding site" evidence="6">
    <location>
        <position position="197"/>
    </location>
    <ligand>
        <name>molybdate</name>
        <dbReference type="ChEBI" id="CHEBI:36264"/>
    </ligand>
</feature>
<dbReference type="GO" id="GO:0046872">
    <property type="term" value="F:metal ion binding"/>
    <property type="evidence" value="ECO:0007669"/>
    <property type="project" value="UniProtKB-KW"/>
</dbReference>
<gene>
    <name evidence="8" type="ORF">DESPIGER_0135</name>
</gene>
<dbReference type="OrthoDB" id="9785015at2"/>
<dbReference type="GO" id="GO:0015689">
    <property type="term" value="P:molybdate ion transport"/>
    <property type="evidence" value="ECO:0007669"/>
    <property type="project" value="InterPro"/>
</dbReference>
<feature type="binding site" evidence="6">
    <location>
        <position position="73"/>
    </location>
    <ligand>
        <name>molybdate</name>
        <dbReference type="ChEBI" id="CHEBI:36264"/>
    </ligand>
</feature>
<evidence type="ECO:0000256" key="3">
    <source>
        <dbReference type="ARBA" id="ARBA00022723"/>
    </source>
</evidence>
<feature type="binding site" evidence="6">
    <location>
        <position position="179"/>
    </location>
    <ligand>
        <name>molybdate</name>
        <dbReference type="ChEBI" id="CHEBI:36264"/>
    </ligand>
</feature>
<dbReference type="Gene3D" id="3.40.190.10">
    <property type="entry name" value="Periplasmic binding protein-like II"/>
    <property type="match status" value="2"/>
</dbReference>
<comment type="subunit">
    <text evidence="5">The complex is composed of two ATP-binding proteins (ModC), two transmembrane proteins (ModB) and a solute-binding protein (ModA).</text>
</comment>
<keyword evidence="2 6" id="KW-0500">Molybdenum</keyword>
<feature type="signal peptide" evidence="7">
    <location>
        <begin position="1"/>
        <end position="35"/>
    </location>
</feature>
<evidence type="ECO:0000256" key="1">
    <source>
        <dbReference type="ARBA" id="ARBA00009175"/>
    </source>
</evidence>
<protein>
    <submittedName>
        <fullName evidence="8">Molybdenum ABC transporter, periplasmic molybdenum-binding protein ModA (TC 3.A.1.8.1)</fullName>
    </submittedName>
</protein>
<evidence type="ECO:0000256" key="7">
    <source>
        <dbReference type="SAM" id="SignalP"/>
    </source>
</evidence>
<feature type="binding site" evidence="6">
    <location>
        <position position="45"/>
    </location>
    <ligand>
        <name>molybdate</name>
        <dbReference type="ChEBI" id="CHEBI:36264"/>
    </ligand>
</feature>
<dbReference type="FunFam" id="3.40.190.10:FF:000035">
    <property type="entry name" value="Molybdate ABC transporter substrate-binding protein"/>
    <property type="match status" value="1"/>
</dbReference>
<dbReference type="PANTHER" id="PTHR30632:SF0">
    <property type="entry name" value="SULFATE-BINDING PROTEIN"/>
    <property type="match status" value="1"/>
</dbReference>
<dbReference type="KEGG" id="dpg:DESPIGER_0135"/>
<organism evidence="8 9">
    <name type="scientific">Desulfovibrio piger</name>
    <dbReference type="NCBI Taxonomy" id="901"/>
    <lineage>
        <taxon>Bacteria</taxon>
        <taxon>Pseudomonadati</taxon>
        <taxon>Thermodesulfobacteriota</taxon>
        <taxon>Desulfovibrionia</taxon>
        <taxon>Desulfovibrionales</taxon>
        <taxon>Desulfovibrionaceae</taxon>
        <taxon>Desulfovibrio</taxon>
    </lineage>
</organism>
<dbReference type="PIRSF" id="PIRSF004846">
    <property type="entry name" value="ModA"/>
    <property type="match status" value="1"/>
</dbReference>
<proteinExistence type="inferred from homology"/>
<dbReference type="RefSeq" id="WP_156831596.1">
    <property type="nucleotide sequence ID" value="NZ_CALJDE010000052.1"/>
</dbReference>
<dbReference type="PANTHER" id="PTHR30632">
    <property type="entry name" value="MOLYBDATE-BINDING PERIPLASMIC PROTEIN"/>
    <property type="match status" value="1"/>
</dbReference>
<accession>A0A1K1LBF4</accession>
<keyword evidence="4 7" id="KW-0732">Signal</keyword>
<evidence type="ECO:0000313" key="8">
    <source>
        <dbReference type="EMBL" id="SFV72037.1"/>
    </source>
</evidence>
<dbReference type="Proteomes" id="UP000186323">
    <property type="component" value="Chromosome I"/>
</dbReference>
<sequence>MLFERVLSACSKSVSLAVAALVLAFSCGQAVTASAGEMTVSAAASLTNAFAELKTAFEKSHQGLTVHTNFAASNPLLKQMQEGAPVDVFASADQETMDKAQKARLIKPESRRNFVSNTVVLIVPAQGKKFDSLADLTKARRIAVGSPESVPVGRYTRDALKSAGLWETLQPSFIYGNSVRQVLDYVARGEVDAGIVYATDARQRADKVDVCLTLTGHKPVTYPIAVATTGSNAAMGQAFVDFALSPEGQAILARYGFSRP</sequence>
<dbReference type="EMBL" id="LT630450">
    <property type="protein sequence ID" value="SFV72037.1"/>
    <property type="molecule type" value="Genomic_DNA"/>
</dbReference>
<evidence type="ECO:0000256" key="6">
    <source>
        <dbReference type="PIRSR" id="PIRSR004846-1"/>
    </source>
</evidence>
<dbReference type="AlphaFoldDB" id="A0A1K1LBF4"/>
<dbReference type="InterPro" id="IPR005950">
    <property type="entry name" value="ModA"/>
</dbReference>
<dbReference type="Pfam" id="PF13531">
    <property type="entry name" value="SBP_bac_11"/>
    <property type="match status" value="1"/>
</dbReference>
<dbReference type="InterPro" id="IPR050682">
    <property type="entry name" value="ModA/WtpA"/>
</dbReference>
<keyword evidence="9" id="KW-1185">Reference proteome</keyword>
<reference evidence="9" key="1">
    <citation type="submission" date="2016-10" db="EMBL/GenBank/DDBJ databases">
        <authorList>
            <person name="Wegmann U."/>
        </authorList>
    </citation>
    <scope>NUCLEOTIDE SEQUENCE [LARGE SCALE GENOMIC DNA]</scope>
</reference>
<dbReference type="SUPFAM" id="SSF53850">
    <property type="entry name" value="Periplasmic binding protein-like II"/>
    <property type="match status" value="1"/>
</dbReference>
<dbReference type="NCBIfam" id="TIGR01256">
    <property type="entry name" value="modA"/>
    <property type="match status" value="1"/>
</dbReference>